<reference evidence="1 2" key="1">
    <citation type="submission" date="2020-01" db="EMBL/GenBank/DDBJ databases">
        <authorList>
            <person name="Rodrigo-Torres L."/>
            <person name="Arahal R. D."/>
            <person name="Lucena T."/>
        </authorList>
    </citation>
    <scope>NUCLEOTIDE SEQUENCE [LARGE SCALE GENOMIC DNA]</scope>
    <source>
        <strain evidence="1 2">CECT 9393</strain>
    </source>
</reference>
<proteinExistence type="predicted"/>
<dbReference type="AlphaFoldDB" id="A0A6N4XTC7"/>
<sequence length="37" mass="4306">MYLGSENEKKVVKMRGQILIYLIGSENERTNPNIPNR</sequence>
<dbReference type="Proteomes" id="UP000445309">
    <property type="component" value="Unassembled WGS sequence"/>
</dbReference>
<name>A0A6N4XTC7_9FLAO</name>
<gene>
    <name evidence="1" type="ORF">CHRY9393_03482</name>
</gene>
<keyword evidence="2" id="KW-1185">Reference proteome</keyword>
<accession>A0A6N4XTC7</accession>
<protein>
    <submittedName>
        <fullName evidence="1">Uncharacterized protein</fullName>
    </submittedName>
</protein>
<evidence type="ECO:0000313" key="1">
    <source>
        <dbReference type="EMBL" id="CAA7393249.1"/>
    </source>
</evidence>
<evidence type="ECO:0000313" key="2">
    <source>
        <dbReference type="Proteomes" id="UP000445309"/>
    </source>
</evidence>
<organism evidence="1 2">
    <name type="scientific">Chryseobacterium fistulae</name>
    <dbReference type="NCBI Taxonomy" id="2675058"/>
    <lineage>
        <taxon>Bacteria</taxon>
        <taxon>Pseudomonadati</taxon>
        <taxon>Bacteroidota</taxon>
        <taxon>Flavobacteriia</taxon>
        <taxon>Flavobacteriales</taxon>
        <taxon>Weeksellaceae</taxon>
        <taxon>Chryseobacterium group</taxon>
        <taxon>Chryseobacterium</taxon>
    </lineage>
</organism>
<dbReference type="EMBL" id="CACVBY010000155">
    <property type="protein sequence ID" value="CAA7393249.1"/>
    <property type="molecule type" value="Genomic_DNA"/>
</dbReference>